<feature type="compositionally biased region" description="Polar residues" evidence="1">
    <location>
        <begin position="1"/>
        <end position="13"/>
    </location>
</feature>
<evidence type="ECO:0000256" key="1">
    <source>
        <dbReference type="SAM" id="MobiDB-lite"/>
    </source>
</evidence>
<dbReference type="AlphaFoldDB" id="A0A4R2TVL4"/>
<organism evidence="2 3">
    <name type="scientific">Serpentinicella alkaliphila</name>
    <dbReference type="NCBI Taxonomy" id="1734049"/>
    <lineage>
        <taxon>Bacteria</taxon>
        <taxon>Bacillati</taxon>
        <taxon>Bacillota</taxon>
        <taxon>Clostridia</taxon>
        <taxon>Peptostreptococcales</taxon>
        <taxon>Natronincolaceae</taxon>
        <taxon>Serpentinicella</taxon>
    </lineage>
</organism>
<gene>
    <name evidence="2" type="ORF">EDD79_102410</name>
</gene>
<reference evidence="2 3" key="1">
    <citation type="submission" date="2019-03" db="EMBL/GenBank/DDBJ databases">
        <title>Genomic Encyclopedia of Type Strains, Phase IV (KMG-IV): sequencing the most valuable type-strain genomes for metagenomic binning, comparative biology and taxonomic classification.</title>
        <authorList>
            <person name="Goeker M."/>
        </authorList>
    </citation>
    <scope>NUCLEOTIDE SEQUENCE [LARGE SCALE GENOMIC DNA]</scope>
    <source>
        <strain evidence="2 3">DSM 100013</strain>
    </source>
</reference>
<evidence type="ECO:0000313" key="2">
    <source>
        <dbReference type="EMBL" id="TCQ01669.1"/>
    </source>
</evidence>
<sequence length="68" mass="7401">MKRKNNNNISVNEISPPAHIESLSNGPVGNETKNPACIYAHKKHAVGSKIKNRDGSVTVCTEDGTWQN</sequence>
<protein>
    <submittedName>
        <fullName evidence="2">Uncharacterized protein</fullName>
    </submittedName>
</protein>
<proteinExistence type="predicted"/>
<name>A0A4R2TVL4_9FIRM</name>
<comment type="caution">
    <text evidence="2">The sequence shown here is derived from an EMBL/GenBank/DDBJ whole genome shotgun (WGS) entry which is preliminary data.</text>
</comment>
<feature type="region of interest" description="Disordered" evidence="1">
    <location>
        <begin position="1"/>
        <end position="33"/>
    </location>
</feature>
<evidence type="ECO:0000313" key="3">
    <source>
        <dbReference type="Proteomes" id="UP000295504"/>
    </source>
</evidence>
<dbReference type="EMBL" id="SLYC01000024">
    <property type="protein sequence ID" value="TCQ01669.1"/>
    <property type="molecule type" value="Genomic_DNA"/>
</dbReference>
<keyword evidence="3" id="KW-1185">Reference proteome</keyword>
<dbReference type="OrthoDB" id="1711146at2"/>
<dbReference type="Proteomes" id="UP000295504">
    <property type="component" value="Unassembled WGS sequence"/>
</dbReference>
<feature type="compositionally biased region" description="Polar residues" evidence="1">
    <location>
        <begin position="22"/>
        <end position="33"/>
    </location>
</feature>
<accession>A0A4R2TVL4</accession>
<dbReference type="RefSeq" id="WP_132848794.1">
    <property type="nucleotide sequence ID" value="NZ_CP058648.1"/>
</dbReference>